<reference evidence="2 3" key="1">
    <citation type="journal article" date="2024" name="Nat. Commun.">
        <title>Phylogenomics reveals the evolutionary origins of lichenization in chlorophyte algae.</title>
        <authorList>
            <person name="Puginier C."/>
            <person name="Libourel C."/>
            <person name="Otte J."/>
            <person name="Skaloud P."/>
            <person name="Haon M."/>
            <person name="Grisel S."/>
            <person name="Petersen M."/>
            <person name="Berrin J.G."/>
            <person name="Delaux P.M."/>
            <person name="Dal Grande F."/>
            <person name="Keller J."/>
        </authorList>
    </citation>
    <scope>NUCLEOTIDE SEQUENCE [LARGE SCALE GENOMIC DNA]</scope>
    <source>
        <strain evidence="2 3">SAG 245.80</strain>
    </source>
</reference>
<dbReference type="GO" id="GO:0005634">
    <property type="term" value="C:nucleus"/>
    <property type="evidence" value="ECO:0007669"/>
    <property type="project" value="TreeGrafter"/>
</dbReference>
<dbReference type="PANTHER" id="PTHR13060">
    <property type="entry name" value="SGT1 PROTEIN HSGT1 SUPPRESSOR OF GCR2"/>
    <property type="match status" value="1"/>
</dbReference>
<gene>
    <name evidence="2" type="ORF">WJX81_002609</name>
</gene>
<keyword evidence="3" id="KW-1185">Reference proteome</keyword>
<feature type="compositionally biased region" description="Low complexity" evidence="1">
    <location>
        <begin position="443"/>
        <end position="460"/>
    </location>
</feature>
<feature type="region of interest" description="Disordered" evidence="1">
    <location>
        <begin position="421"/>
        <end position="460"/>
    </location>
</feature>
<proteinExistence type="predicted"/>
<sequence length="576" mass="60470">MDTLEVELPTTSENVVNFEVYGDKEDASPEDLSALRARCMVTLAPYLAGYPWQLDHFELYSSFREPPPWRQTGDRHNALPCIWGSMRFGDSIDDEWFTTWLLRELTRRIPGNTARVWDNDGEFLLIEAAYHLPRWLKPETAGNRVWLRGGALHLLPLPSASAPDLPSLPSAAQALRVLREGRVPTLASLEMQAALEVRLGAYPAQALLNRHMARAMVPAAAAAVLAAQPALAAPAVAAFYERTPQDMAAAARQRRFPPEALVTVVVPLSRCSYAQLAGSLCWAELREAAAAGFAAEAASRRVAAALAGPARVVDEVLAAPPDAEHLEQEMAGAEDDDAWMSAGAGELAAELAAREAEQGGFRGGGATDARAQAAFDPEQMAERVKAFLGGVSGLEGAEGGQGVSFDAAGFWAELGSSLGLPPGAAGVPEGLGDPGFGSDSDEASSFFSDDSADSQGGDLGADIGEVQQQQALRGGPRELGPDLDASPEAMAMDNRWEAATATDSDDEEADDADFDAAYASALAEQLAATRAGATFMCNPDHTPASDPGPGGQQGLPGPASTLAGLLGIRLPDDADA</sequence>
<evidence type="ECO:0000313" key="2">
    <source>
        <dbReference type="EMBL" id="KAK9825639.1"/>
    </source>
</evidence>
<comment type="caution">
    <text evidence="2">The sequence shown here is derived from an EMBL/GenBank/DDBJ whole genome shotgun (WGS) entry which is preliminary data.</text>
</comment>
<name>A0AAW1QWU4_9CHLO</name>
<evidence type="ECO:0008006" key="4">
    <source>
        <dbReference type="Google" id="ProtNLM"/>
    </source>
</evidence>
<dbReference type="AlphaFoldDB" id="A0AAW1QWU4"/>
<dbReference type="EMBL" id="JALJOU010000072">
    <property type="protein sequence ID" value="KAK9825639.1"/>
    <property type="molecule type" value="Genomic_DNA"/>
</dbReference>
<protein>
    <recommendedName>
        <fullName evidence="4">Ecdysoneless</fullName>
    </recommendedName>
</protein>
<feature type="region of interest" description="Disordered" evidence="1">
    <location>
        <begin position="535"/>
        <end position="576"/>
    </location>
</feature>
<organism evidence="2 3">
    <name type="scientific">Elliptochloris bilobata</name>
    <dbReference type="NCBI Taxonomy" id="381761"/>
    <lineage>
        <taxon>Eukaryota</taxon>
        <taxon>Viridiplantae</taxon>
        <taxon>Chlorophyta</taxon>
        <taxon>core chlorophytes</taxon>
        <taxon>Trebouxiophyceae</taxon>
        <taxon>Trebouxiophyceae incertae sedis</taxon>
        <taxon>Elliptochloris clade</taxon>
        <taxon>Elliptochloris</taxon>
    </lineage>
</organism>
<accession>A0AAW1QWU4</accession>
<dbReference type="Proteomes" id="UP001445335">
    <property type="component" value="Unassembled WGS sequence"/>
</dbReference>
<dbReference type="PANTHER" id="PTHR13060:SF0">
    <property type="entry name" value="PROTEIN ECDYSONELESS HOMOLOG"/>
    <property type="match status" value="1"/>
</dbReference>
<dbReference type="InterPro" id="IPR010770">
    <property type="entry name" value="Ecd"/>
</dbReference>
<evidence type="ECO:0000313" key="3">
    <source>
        <dbReference type="Proteomes" id="UP001445335"/>
    </source>
</evidence>
<evidence type="ECO:0000256" key="1">
    <source>
        <dbReference type="SAM" id="MobiDB-lite"/>
    </source>
</evidence>
<dbReference type="Pfam" id="PF07093">
    <property type="entry name" value="SGT1"/>
    <property type="match status" value="1"/>
</dbReference>